<sequence>VPIRILEPDIATLIAAGEVVERPVSVVKELVENCIDAYSKNISVEIIRGGLDLIKVVDDGVGIPE</sequence>
<gene>
    <name evidence="2" type="ORF">METZ01_LOCUS376976</name>
</gene>
<reference evidence="2" key="1">
    <citation type="submission" date="2018-05" db="EMBL/GenBank/DDBJ databases">
        <authorList>
            <person name="Lanie J.A."/>
            <person name="Ng W.-L."/>
            <person name="Kazmierczak K.M."/>
            <person name="Andrzejewski T.M."/>
            <person name="Davidsen T.M."/>
            <person name="Wayne K.J."/>
            <person name="Tettelin H."/>
            <person name="Glass J.I."/>
            <person name="Rusch D."/>
            <person name="Podicherti R."/>
            <person name="Tsui H.-C.T."/>
            <person name="Winkler M.E."/>
        </authorList>
    </citation>
    <scope>NUCLEOTIDE SEQUENCE</scope>
</reference>
<evidence type="ECO:0000313" key="2">
    <source>
        <dbReference type="EMBL" id="SVD24122.1"/>
    </source>
</evidence>
<evidence type="ECO:0000256" key="1">
    <source>
        <dbReference type="ARBA" id="ARBA00006082"/>
    </source>
</evidence>
<dbReference type="AlphaFoldDB" id="A0A382TQV0"/>
<dbReference type="Gene3D" id="3.30.565.10">
    <property type="entry name" value="Histidine kinase-like ATPase, C-terminal domain"/>
    <property type="match status" value="1"/>
</dbReference>
<dbReference type="SUPFAM" id="SSF55874">
    <property type="entry name" value="ATPase domain of HSP90 chaperone/DNA topoisomerase II/histidine kinase"/>
    <property type="match status" value="1"/>
</dbReference>
<dbReference type="GO" id="GO:0016887">
    <property type="term" value="F:ATP hydrolysis activity"/>
    <property type="evidence" value="ECO:0007669"/>
    <property type="project" value="InterPro"/>
</dbReference>
<dbReference type="Pfam" id="PF13589">
    <property type="entry name" value="HATPase_c_3"/>
    <property type="match status" value="1"/>
</dbReference>
<dbReference type="GO" id="GO:0032300">
    <property type="term" value="C:mismatch repair complex"/>
    <property type="evidence" value="ECO:0007669"/>
    <property type="project" value="InterPro"/>
</dbReference>
<dbReference type="GO" id="GO:0140664">
    <property type="term" value="F:ATP-dependent DNA damage sensor activity"/>
    <property type="evidence" value="ECO:0007669"/>
    <property type="project" value="InterPro"/>
</dbReference>
<comment type="similarity">
    <text evidence="1">Belongs to the DNA mismatch repair MutL/HexB family.</text>
</comment>
<dbReference type="PANTHER" id="PTHR10073">
    <property type="entry name" value="DNA MISMATCH REPAIR PROTEIN MLH, PMS, MUTL"/>
    <property type="match status" value="1"/>
</dbReference>
<name>A0A382TQV0_9ZZZZ</name>
<dbReference type="EMBL" id="UINC01138275">
    <property type="protein sequence ID" value="SVD24122.1"/>
    <property type="molecule type" value="Genomic_DNA"/>
</dbReference>
<proteinExistence type="inferred from homology"/>
<dbReference type="PANTHER" id="PTHR10073:SF12">
    <property type="entry name" value="DNA MISMATCH REPAIR PROTEIN MLH1"/>
    <property type="match status" value="1"/>
</dbReference>
<dbReference type="InterPro" id="IPR038973">
    <property type="entry name" value="MutL/Mlh/Pms-like"/>
</dbReference>
<organism evidence="2">
    <name type="scientific">marine metagenome</name>
    <dbReference type="NCBI Taxonomy" id="408172"/>
    <lineage>
        <taxon>unclassified sequences</taxon>
        <taxon>metagenomes</taxon>
        <taxon>ecological metagenomes</taxon>
    </lineage>
</organism>
<feature type="non-terminal residue" evidence="2">
    <location>
        <position position="65"/>
    </location>
</feature>
<dbReference type="GO" id="GO:0006298">
    <property type="term" value="P:mismatch repair"/>
    <property type="evidence" value="ECO:0007669"/>
    <property type="project" value="InterPro"/>
</dbReference>
<dbReference type="InterPro" id="IPR036890">
    <property type="entry name" value="HATPase_C_sf"/>
</dbReference>
<feature type="non-terminal residue" evidence="2">
    <location>
        <position position="1"/>
    </location>
</feature>
<accession>A0A382TQV0</accession>
<protein>
    <recommendedName>
        <fullName evidence="3">Histidine kinase/HSP90-like ATPase domain-containing protein</fullName>
    </recommendedName>
</protein>
<evidence type="ECO:0008006" key="3">
    <source>
        <dbReference type="Google" id="ProtNLM"/>
    </source>
</evidence>